<organism evidence="2">
    <name type="scientific">Entamoeba dispar (strain ATCC PRA-260 / SAW760)</name>
    <dbReference type="NCBI Taxonomy" id="370354"/>
    <lineage>
        <taxon>Eukaryota</taxon>
        <taxon>Amoebozoa</taxon>
        <taxon>Evosea</taxon>
        <taxon>Archamoebae</taxon>
        <taxon>Mastigamoebida</taxon>
        <taxon>Entamoebidae</taxon>
        <taxon>Entamoeba</taxon>
    </lineage>
</organism>
<dbReference type="EMBL" id="DS550044">
    <property type="protein sequence ID" value="EDR24090.1"/>
    <property type="molecule type" value="Genomic_DNA"/>
</dbReference>
<dbReference type="Proteomes" id="UP000008076">
    <property type="component" value="Unassembled WGS sequence"/>
</dbReference>
<dbReference type="RefSeq" id="XP_001739490.1">
    <property type="nucleotide sequence ID" value="XM_001739438.1"/>
</dbReference>
<dbReference type="AlphaFoldDB" id="B0EMW6"/>
<accession>B0EMW6</accession>
<reference evidence="2" key="1">
    <citation type="submission" date="2007-12" db="EMBL/GenBank/DDBJ databases">
        <title>Annotation of Entamoeba dispar SAW760.</title>
        <authorList>
            <person name="Lorenzi H."/>
            <person name="Inman J."/>
            <person name="Schobel S."/>
            <person name="Amedeo P."/>
            <person name="Caler E."/>
        </authorList>
    </citation>
    <scope>NUCLEOTIDE SEQUENCE [LARGE SCALE GENOMIC DNA]</scope>
    <source>
        <strain evidence="2">ATCC PRA-260 / SAW760</strain>
    </source>
</reference>
<keyword evidence="2" id="KW-1185">Reference proteome</keyword>
<dbReference type="VEuPathDB" id="AmoebaDB:EDI_198790"/>
<name>B0EMW6_ENTDS</name>
<dbReference type="KEGG" id="edi:EDI_198790"/>
<gene>
    <name evidence="1" type="ORF">EDI_198790</name>
</gene>
<proteinExistence type="predicted"/>
<protein>
    <submittedName>
        <fullName evidence="1">Uncharacterized protein</fullName>
    </submittedName>
</protein>
<evidence type="ECO:0000313" key="2">
    <source>
        <dbReference type="Proteomes" id="UP000008076"/>
    </source>
</evidence>
<dbReference type="eggNOG" id="ENOG502RC0C">
    <property type="taxonomic scope" value="Eukaryota"/>
</dbReference>
<evidence type="ECO:0000313" key="1">
    <source>
        <dbReference type="EMBL" id="EDR24090.1"/>
    </source>
</evidence>
<dbReference type="GeneID" id="5884625"/>
<dbReference type="OrthoDB" id="27530at2759"/>
<sequence>MFNPFKFEIEEIKEQGIRGCTLPPEIKINSNENRVCKTPIEKRIPVLRASREARNNFTLQQTLCICLLSKWCRITIKKPTRRSCVTEQFFRINSIEHDEDKLDVYSFLKKRCNEMYLFDIQRGVTEKTAIRRYQNNKKIEVIHLMEDILREYGVELETKITDGKSGINRLENITGIYISNKIIPFDNLIMDLIEVNHNLLSSVLQSNGELIIDQNQFSFNF</sequence>